<feature type="compositionally biased region" description="Low complexity" evidence="2">
    <location>
        <begin position="183"/>
        <end position="192"/>
    </location>
</feature>
<dbReference type="eggNOG" id="ENOG502R8KX">
    <property type="taxonomic scope" value="Eukaryota"/>
</dbReference>
<dbReference type="GeneID" id="9623865"/>
<gene>
    <name evidence="3" type="ORF">VOLCADRAFT_89596</name>
</gene>
<dbReference type="Proteomes" id="UP000001058">
    <property type="component" value="Unassembled WGS sequence"/>
</dbReference>
<dbReference type="AlphaFoldDB" id="D8TS93"/>
<feature type="compositionally biased region" description="Low complexity" evidence="2">
    <location>
        <begin position="70"/>
        <end position="81"/>
    </location>
</feature>
<feature type="compositionally biased region" description="Low complexity" evidence="2">
    <location>
        <begin position="325"/>
        <end position="340"/>
    </location>
</feature>
<dbReference type="RefSeq" id="XP_002949293.1">
    <property type="nucleotide sequence ID" value="XM_002949247.1"/>
</dbReference>
<protein>
    <recommendedName>
        <fullName evidence="5">Plastocyanin-like domain-containing protein</fullName>
    </recommendedName>
</protein>
<dbReference type="KEGG" id="vcn:VOLCADRAFT_89596"/>
<feature type="region of interest" description="Disordered" evidence="2">
    <location>
        <begin position="325"/>
        <end position="345"/>
    </location>
</feature>
<feature type="region of interest" description="Disordered" evidence="2">
    <location>
        <begin position="377"/>
        <end position="412"/>
    </location>
</feature>
<dbReference type="STRING" id="3068.D8TS93"/>
<accession>D8TS93</accession>
<feature type="coiled-coil region" evidence="1">
    <location>
        <begin position="287"/>
        <end position="314"/>
    </location>
</feature>
<feature type="compositionally biased region" description="Low complexity" evidence="2">
    <location>
        <begin position="161"/>
        <end position="170"/>
    </location>
</feature>
<evidence type="ECO:0000256" key="2">
    <source>
        <dbReference type="SAM" id="MobiDB-lite"/>
    </source>
</evidence>
<evidence type="ECO:0000313" key="3">
    <source>
        <dbReference type="EMBL" id="EFJ49786.1"/>
    </source>
</evidence>
<dbReference type="EMBL" id="GL378334">
    <property type="protein sequence ID" value="EFJ49786.1"/>
    <property type="molecule type" value="Genomic_DNA"/>
</dbReference>
<dbReference type="InterPro" id="IPR008972">
    <property type="entry name" value="Cupredoxin"/>
</dbReference>
<reference evidence="3 4" key="1">
    <citation type="journal article" date="2010" name="Science">
        <title>Genomic analysis of organismal complexity in the multicellular green alga Volvox carteri.</title>
        <authorList>
            <person name="Prochnik S.E."/>
            <person name="Umen J."/>
            <person name="Nedelcu A.M."/>
            <person name="Hallmann A."/>
            <person name="Miller S.M."/>
            <person name="Nishii I."/>
            <person name="Ferris P."/>
            <person name="Kuo A."/>
            <person name="Mitros T."/>
            <person name="Fritz-Laylin L.K."/>
            <person name="Hellsten U."/>
            <person name="Chapman J."/>
            <person name="Simakov O."/>
            <person name="Rensing S.A."/>
            <person name="Terry A."/>
            <person name="Pangilinan J."/>
            <person name="Kapitonov V."/>
            <person name="Jurka J."/>
            <person name="Salamov A."/>
            <person name="Shapiro H."/>
            <person name="Schmutz J."/>
            <person name="Grimwood J."/>
            <person name="Lindquist E."/>
            <person name="Lucas S."/>
            <person name="Grigoriev I.V."/>
            <person name="Schmitt R."/>
            <person name="Kirk D."/>
            <person name="Rokhsar D.S."/>
        </authorList>
    </citation>
    <scope>NUCLEOTIDE SEQUENCE [LARGE SCALE GENOMIC DNA]</scope>
    <source>
        <strain evidence="4">f. Nagariensis / Eve</strain>
    </source>
</reference>
<dbReference type="InParanoid" id="D8TS93"/>
<organism evidence="4">
    <name type="scientific">Volvox carteri f. nagariensis</name>
    <dbReference type="NCBI Taxonomy" id="3068"/>
    <lineage>
        <taxon>Eukaryota</taxon>
        <taxon>Viridiplantae</taxon>
        <taxon>Chlorophyta</taxon>
        <taxon>core chlorophytes</taxon>
        <taxon>Chlorophyceae</taxon>
        <taxon>CS clade</taxon>
        <taxon>Chlamydomonadales</taxon>
        <taxon>Volvocaceae</taxon>
        <taxon>Volvox</taxon>
    </lineage>
</organism>
<evidence type="ECO:0000256" key="1">
    <source>
        <dbReference type="SAM" id="Coils"/>
    </source>
</evidence>
<keyword evidence="1" id="KW-0175">Coiled coil</keyword>
<evidence type="ECO:0000313" key="4">
    <source>
        <dbReference type="Proteomes" id="UP000001058"/>
    </source>
</evidence>
<name>D8TS93_VOLCA</name>
<dbReference type="Gene3D" id="2.60.40.420">
    <property type="entry name" value="Cupredoxins - blue copper proteins"/>
    <property type="match status" value="3"/>
</dbReference>
<sequence>MSEAHPPSATHQSWTGAVAVYLAKPPRAALYPGQAPPGASSSSAQAATLLPGASGAYDPELPPPHVDPQPAAAPETASAATVHPTRQQPSLLSAPAKAALRGTWLPSRGSATLTAVLSAAGHGEFTVKVQLESTTLWMQDLFSGGGEVRLIAPTMSPPAGQQEKQQQQQQPTATGGRGPVTDATAATKGPRAAASHELHPWLLLLLPPRPPPLASASAAAVISKAVVSSQGPPPAALGAVLERGYSGAEVAASSCPPALCFRFNSPGEGRAFRSLMEAAGRVKEAVVSRAEERRADLERRRAEAAARLQRRRELQLLEQQQQQRGRLQTLSRQQEAAAAAQRHSPAVCAHEAKRWACTDEKGPRPFSGFQEADTALSDRTIRHVGSDTAADTSQRKGSGEGSGDCGKVQIPIRPPQLPSVARVLLRAGGKAKISISPADVSIKLSQRDSLRFTTPRYTSPDGTTRGLQAPALILDAICSNFSIELTNNLPFQPFHTCPAGGDKIDNGPKDYQWTNLHTHGLKVDPGATSIDNICEPGFPNAGIADRTITIQEYYCNDTVSSQQFCRVRGDNVFVIDRPRTNATFLYNIRQHPAGATVRYTYPLEAIVPGVGWYHPHQHGSVAIQTPTSAAPLIVPESSLPGGVRELYVENGRGNKKECDRLVKILKEQPMESSTILQINGIWFRNTSTASGALIPDDDTIPFLGSAASPPSALLFDSSGKPLYKNAAGRDWGLVNGAFQPTVSLTEGRMLVVDSRTGGLTPVDTCKIWLLGRDAVPLPTVPRLLSSKPNGGSRFYNDVIMGPANRVDVVIKCDVPGKYVLASCAGPFRTNYDACRATHCECFGDRPANGALLRPANNLYGGFELDAAVLAVLDVHARPRDKKSEHDFANGVCKSRLEFFRYLDYQNFPKPATEQCISFMNQQFGGACTINNQLFPQGVGYVMQGSQQIWRLRDVTFHPFHLHETPVRLTKLPPCAAKVTNNWQDGDWLDSILLPPCQTGCPWPARGSGNGTCGDPVTVCDETTVQWLATNFDQVPAMALGTGGSNDLCSRKNGNSGMKPVALPDVCSERLSVFHCHVLPHEDEGCMALLVWFCPGFTPPSAAYPAQCPATYTNNCSPPSASRNGPPRRP</sequence>
<dbReference type="OrthoDB" id="531195at2759"/>
<proteinExistence type="predicted"/>
<evidence type="ECO:0008006" key="5">
    <source>
        <dbReference type="Google" id="ProtNLM"/>
    </source>
</evidence>
<feature type="region of interest" description="Disordered" evidence="2">
    <location>
        <begin position="29"/>
        <end position="95"/>
    </location>
</feature>
<feature type="compositionally biased region" description="Low complexity" evidence="2">
    <location>
        <begin position="32"/>
        <end position="47"/>
    </location>
</feature>
<keyword evidence="4" id="KW-1185">Reference proteome</keyword>
<feature type="region of interest" description="Disordered" evidence="2">
    <location>
        <begin position="152"/>
        <end position="192"/>
    </location>
</feature>